<protein>
    <submittedName>
        <fullName evidence="5">Transcription regulator</fullName>
    </submittedName>
</protein>
<dbReference type="InterPro" id="IPR011051">
    <property type="entry name" value="RmlC_Cupin_sf"/>
</dbReference>
<dbReference type="PROSITE" id="PS01124">
    <property type="entry name" value="HTH_ARAC_FAMILY_2"/>
    <property type="match status" value="1"/>
</dbReference>
<dbReference type="Gene3D" id="1.10.10.60">
    <property type="entry name" value="Homeodomain-like"/>
    <property type="match status" value="2"/>
</dbReference>
<evidence type="ECO:0000256" key="3">
    <source>
        <dbReference type="ARBA" id="ARBA00023163"/>
    </source>
</evidence>
<proteinExistence type="predicted"/>
<evidence type="ECO:0000313" key="6">
    <source>
        <dbReference type="Proteomes" id="UP000051020"/>
    </source>
</evidence>
<dbReference type="InterPro" id="IPR014710">
    <property type="entry name" value="RmlC-like_jellyroll"/>
</dbReference>
<dbReference type="Gene3D" id="2.60.120.10">
    <property type="entry name" value="Jelly Rolls"/>
    <property type="match status" value="1"/>
</dbReference>
<evidence type="ECO:0000256" key="1">
    <source>
        <dbReference type="ARBA" id="ARBA00023015"/>
    </source>
</evidence>
<dbReference type="SUPFAM" id="SSF46689">
    <property type="entry name" value="Homeodomain-like"/>
    <property type="match status" value="1"/>
</dbReference>
<dbReference type="PANTHER" id="PTHR43280">
    <property type="entry name" value="ARAC-FAMILY TRANSCRIPTIONAL REGULATOR"/>
    <property type="match status" value="1"/>
</dbReference>
<dbReference type="SUPFAM" id="SSF51182">
    <property type="entry name" value="RmlC-like cupins"/>
    <property type="match status" value="1"/>
</dbReference>
<reference evidence="5 6" key="1">
    <citation type="journal article" date="2015" name="Genome Announc.">
        <title>Expanding the biotechnology potential of lactobacilli through comparative genomics of 213 strains and associated genera.</title>
        <authorList>
            <person name="Sun Z."/>
            <person name="Harris H.M."/>
            <person name="McCann A."/>
            <person name="Guo C."/>
            <person name="Argimon S."/>
            <person name="Zhang W."/>
            <person name="Yang X."/>
            <person name="Jeffery I.B."/>
            <person name="Cooney J.C."/>
            <person name="Kagawa T.F."/>
            <person name="Liu W."/>
            <person name="Song Y."/>
            <person name="Salvetti E."/>
            <person name="Wrobel A."/>
            <person name="Rasinkangas P."/>
            <person name="Parkhill J."/>
            <person name="Rea M.C."/>
            <person name="O'Sullivan O."/>
            <person name="Ritari J."/>
            <person name="Douillard F.P."/>
            <person name="Paul Ross R."/>
            <person name="Yang R."/>
            <person name="Briner A.E."/>
            <person name="Felis G.E."/>
            <person name="de Vos W.M."/>
            <person name="Barrangou R."/>
            <person name="Klaenhammer T.R."/>
            <person name="Caufield P.W."/>
            <person name="Cui Y."/>
            <person name="Zhang H."/>
            <person name="O'Toole P.W."/>
        </authorList>
    </citation>
    <scope>NUCLEOTIDE SEQUENCE [LARGE SCALE GENOMIC DNA]</scope>
    <source>
        <strain evidence="5 6">DSM 20314</strain>
    </source>
</reference>
<dbReference type="Pfam" id="PF12833">
    <property type="entry name" value="HTH_18"/>
    <property type="match status" value="1"/>
</dbReference>
<dbReference type="GO" id="GO:0043565">
    <property type="term" value="F:sequence-specific DNA binding"/>
    <property type="evidence" value="ECO:0007669"/>
    <property type="project" value="InterPro"/>
</dbReference>
<keyword evidence="2" id="KW-0238">DNA-binding</keyword>
<accession>A0A837RDH1</accession>
<dbReference type="InterPro" id="IPR003313">
    <property type="entry name" value="AraC-bd"/>
</dbReference>
<dbReference type="GO" id="GO:0003700">
    <property type="term" value="F:DNA-binding transcription factor activity"/>
    <property type="evidence" value="ECO:0007669"/>
    <property type="project" value="InterPro"/>
</dbReference>
<comment type="caution">
    <text evidence="5">The sequence shown here is derived from an EMBL/GenBank/DDBJ whole genome shotgun (WGS) entry which is preliminary data.</text>
</comment>
<gene>
    <name evidence="5" type="ORF">FD24_GL002482</name>
</gene>
<organism evidence="5 6">
    <name type="scientific">Lactiplantibacillus pentosus DSM 20314</name>
    <dbReference type="NCBI Taxonomy" id="1423791"/>
    <lineage>
        <taxon>Bacteria</taxon>
        <taxon>Bacillati</taxon>
        <taxon>Bacillota</taxon>
        <taxon>Bacilli</taxon>
        <taxon>Lactobacillales</taxon>
        <taxon>Lactobacillaceae</taxon>
        <taxon>Lactiplantibacillus</taxon>
    </lineage>
</organism>
<evidence type="ECO:0000256" key="2">
    <source>
        <dbReference type="ARBA" id="ARBA00023125"/>
    </source>
</evidence>
<sequence length="333" mass="38213">MMLIGDGKMDKSQLDKLLRTEDSIERLQKENQQNVNTIHLDYHDGNIPTMPTKGFFKEGNIFINKSRRFSYTPAHRHNFVEFNYMYSGHCTQYINDEKIQLKENDLILMDKDIIQRIDYIGTNDILINIGVQDSSILNNIMQNLADSESLVTKFMMNASAVNAVHNNFILFDINKNEMANDLIKMMIAKTFSERQNRNKSLNLLLSTLLIELANTVESQTNQVAKSSSLELAILQYIDNHYNKLSLDELAHHFGYNKNYLGNMLKEKTGNTFQSLIDQKRLSSSRTLLTNTNYSVESISGMVGFKSPTSLFKLYRKYLGTTPKAFRIDTNSGN</sequence>
<evidence type="ECO:0000313" key="5">
    <source>
        <dbReference type="EMBL" id="KRK26142.1"/>
    </source>
</evidence>
<dbReference type="InterPro" id="IPR018060">
    <property type="entry name" value="HTH_AraC"/>
</dbReference>
<dbReference type="AlphaFoldDB" id="A0A837RDH1"/>
<dbReference type="Proteomes" id="UP000051020">
    <property type="component" value="Unassembled WGS sequence"/>
</dbReference>
<dbReference type="InterPro" id="IPR009057">
    <property type="entry name" value="Homeodomain-like_sf"/>
</dbReference>
<name>A0A837RDH1_LACPE</name>
<dbReference type="EMBL" id="AZCU01000004">
    <property type="protein sequence ID" value="KRK26142.1"/>
    <property type="molecule type" value="Genomic_DNA"/>
</dbReference>
<keyword evidence="3" id="KW-0804">Transcription</keyword>
<feature type="domain" description="HTH araC/xylS-type" evidence="4">
    <location>
        <begin position="231"/>
        <end position="328"/>
    </location>
</feature>
<dbReference type="Pfam" id="PF02311">
    <property type="entry name" value="AraC_binding"/>
    <property type="match status" value="1"/>
</dbReference>
<evidence type="ECO:0000259" key="4">
    <source>
        <dbReference type="PROSITE" id="PS01124"/>
    </source>
</evidence>
<dbReference type="PANTHER" id="PTHR43280:SF28">
    <property type="entry name" value="HTH-TYPE TRANSCRIPTIONAL ACTIVATOR RHAS"/>
    <property type="match status" value="1"/>
</dbReference>
<dbReference type="RefSeq" id="WP_050339652.1">
    <property type="nucleotide sequence ID" value="NZ_AZCU01000004.1"/>
</dbReference>
<keyword evidence="1" id="KW-0805">Transcription regulation</keyword>
<dbReference type="SMART" id="SM00342">
    <property type="entry name" value="HTH_ARAC"/>
    <property type="match status" value="1"/>
</dbReference>